<proteinExistence type="predicted"/>
<gene>
    <name evidence="5" type="ORF">ACFSJH_14310</name>
</gene>
<keyword evidence="3" id="KW-1133">Transmembrane helix</keyword>
<dbReference type="Pfam" id="PF00149">
    <property type="entry name" value="Metallophos"/>
    <property type="match status" value="1"/>
</dbReference>
<organism evidence="5 6">
    <name type="scientific">Paenibacillus yanchengensis</name>
    <dbReference type="NCBI Taxonomy" id="2035833"/>
    <lineage>
        <taxon>Bacteria</taxon>
        <taxon>Bacillati</taxon>
        <taxon>Bacillota</taxon>
        <taxon>Bacilli</taxon>
        <taxon>Bacillales</taxon>
        <taxon>Paenibacillaceae</taxon>
        <taxon>Paenibacillus</taxon>
    </lineage>
</organism>
<dbReference type="Gene3D" id="3.60.21.10">
    <property type="match status" value="1"/>
</dbReference>
<dbReference type="Proteomes" id="UP001597362">
    <property type="component" value="Unassembled WGS sequence"/>
</dbReference>
<keyword evidence="3" id="KW-0472">Membrane</keyword>
<comment type="caution">
    <text evidence="5">The sequence shown here is derived from an EMBL/GenBank/DDBJ whole genome shotgun (WGS) entry which is preliminary data.</text>
</comment>
<name>A0ABW4YML6_9BACL</name>
<evidence type="ECO:0000313" key="5">
    <source>
        <dbReference type="EMBL" id="MFD2116898.1"/>
    </source>
</evidence>
<dbReference type="InterPro" id="IPR029052">
    <property type="entry name" value="Metallo-depent_PP-like"/>
</dbReference>
<evidence type="ECO:0000256" key="1">
    <source>
        <dbReference type="ARBA" id="ARBA00022723"/>
    </source>
</evidence>
<sequence>MTQMQVNFKQRGRKFNMMRIVGIVLIVLMLLALFVFWQNNGIVTTVINYSNPKIEESFDGYTIVQVSDLHNKSFGKNQSTLLKKIKKKNPDMIVVTGDLVDSRSTNIAIAMQFIEGAMKLAPVYYVTGNHESREGILPELKNKLEVAGVMMMDDNEMQIEKNGDVIELIGLSDPAFSGGSNLENNNPLNLEERLNKLSANKQQAFTILLSHRPELFDVYVDHKIDLVFSGHAHGGQFRIPFVGGLIAPGQGFFPKYTSGSHTVDETTMIVSRGLGNSVVPLRLFNRPELIVVTLQNE</sequence>
<evidence type="ECO:0000259" key="4">
    <source>
        <dbReference type="Pfam" id="PF00149"/>
    </source>
</evidence>
<dbReference type="PANTHER" id="PTHR31302">
    <property type="entry name" value="TRANSMEMBRANE PROTEIN WITH METALLOPHOSPHOESTERASE DOMAIN-RELATED"/>
    <property type="match status" value="1"/>
</dbReference>
<dbReference type="SUPFAM" id="SSF56300">
    <property type="entry name" value="Metallo-dependent phosphatases"/>
    <property type="match status" value="1"/>
</dbReference>
<accession>A0ABW4YML6</accession>
<keyword evidence="3" id="KW-0812">Transmembrane</keyword>
<keyword evidence="2" id="KW-0378">Hydrolase</keyword>
<keyword evidence="1" id="KW-0479">Metal-binding</keyword>
<reference evidence="6" key="1">
    <citation type="journal article" date="2019" name="Int. J. Syst. Evol. Microbiol.">
        <title>The Global Catalogue of Microorganisms (GCM) 10K type strain sequencing project: providing services to taxonomists for standard genome sequencing and annotation.</title>
        <authorList>
            <consortium name="The Broad Institute Genomics Platform"/>
            <consortium name="The Broad Institute Genome Sequencing Center for Infectious Disease"/>
            <person name="Wu L."/>
            <person name="Ma J."/>
        </authorList>
    </citation>
    <scope>NUCLEOTIDE SEQUENCE [LARGE SCALE GENOMIC DNA]</scope>
    <source>
        <strain evidence="6">GH52</strain>
    </source>
</reference>
<dbReference type="EMBL" id="JBHUHO010000032">
    <property type="protein sequence ID" value="MFD2116898.1"/>
    <property type="molecule type" value="Genomic_DNA"/>
</dbReference>
<evidence type="ECO:0000313" key="6">
    <source>
        <dbReference type="Proteomes" id="UP001597362"/>
    </source>
</evidence>
<dbReference type="RefSeq" id="WP_377773505.1">
    <property type="nucleotide sequence ID" value="NZ_JBHUHO010000032.1"/>
</dbReference>
<evidence type="ECO:0000256" key="2">
    <source>
        <dbReference type="ARBA" id="ARBA00022801"/>
    </source>
</evidence>
<dbReference type="CDD" id="cd07385">
    <property type="entry name" value="MPP_YkuE_C"/>
    <property type="match status" value="1"/>
</dbReference>
<dbReference type="InterPro" id="IPR051158">
    <property type="entry name" value="Metallophosphoesterase_sf"/>
</dbReference>
<protein>
    <submittedName>
        <fullName evidence="5">Metallophosphoesterase</fullName>
    </submittedName>
</protein>
<feature type="transmembrane region" description="Helical" evidence="3">
    <location>
        <begin position="20"/>
        <end position="37"/>
    </location>
</feature>
<evidence type="ECO:0000256" key="3">
    <source>
        <dbReference type="SAM" id="Phobius"/>
    </source>
</evidence>
<dbReference type="PANTHER" id="PTHR31302:SF31">
    <property type="entry name" value="PHOSPHODIESTERASE YAEI"/>
    <property type="match status" value="1"/>
</dbReference>
<keyword evidence="6" id="KW-1185">Reference proteome</keyword>
<feature type="domain" description="Calcineurin-like phosphoesterase" evidence="4">
    <location>
        <begin position="62"/>
        <end position="234"/>
    </location>
</feature>
<dbReference type="InterPro" id="IPR004843">
    <property type="entry name" value="Calcineurin-like_PHP"/>
</dbReference>